<dbReference type="Pfam" id="PF02556">
    <property type="entry name" value="SecB"/>
    <property type="match status" value="1"/>
</dbReference>
<dbReference type="Proteomes" id="UP000188184">
    <property type="component" value="Chromosome"/>
</dbReference>
<dbReference type="RefSeq" id="WP_077590079.1">
    <property type="nucleotide sequence ID" value="NZ_CP019640.1"/>
</dbReference>
<dbReference type="GO" id="GO:0051082">
    <property type="term" value="F:unfolded protein binding"/>
    <property type="evidence" value="ECO:0007669"/>
    <property type="project" value="InterPro"/>
</dbReference>
<dbReference type="GO" id="GO:0051262">
    <property type="term" value="P:protein tetramerization"/>
    <property type="evidence" value="ECO:0007669"/>
    <property type="project" value="InterPro"/>
</dbReference>
<organism evidence="2 3">
    <name type="scientific">Planococcus lenghuensis</name>
    <dbReference type="NCBI Taxonomy" id="2213202"/>
    <lineage>
        <taxon>Bacteria</taxon>
        <taxon>Bacillati</taxon>
        <taxon>Bacillota</taxon>
        <taxon>Bacilli</taxon>
        <taxon>Bacillales</taxon>
        <taxon>Caryophanaceae</taxon>
        <taxon>Planococcus</taxon>
    </lineage>
</organism>
<dbReference type="Gene3D" id="3.10.420.10">
    <property type="entry name" value="SecB-like"/>
    <property type="match status" value="1"/>
</dbReference>
<evidence type="ECO:0008006" key="4">
    <source>
        <dbReference type="Google" id="ProtNLM"/>
    </source>
</evidence>
<sequence>MTGIVFEDYIVPKFSYEKNFKFDTESKKINISPDFSCEIIEMNERAEVRLVGKIGSLEEVDAPFFVHIEVVGFFEYQEKESNGIPFENYLTTNAVAILFPYVRSLISDITSRSNEFPSLTMPVINVAKFMLEKDHISYKKVD</sequence>
<accession>A0A1Q2L2B7</accession>
<keyword evidence="3" id="KW-1185">Reference proteome</keyword>
<dbReference type="GO" id="GO:0015031">
    <property type="term" value="P:protein transport"/>
    <property type="evidence" value="ECO:0007669"/>
    <property type="project" value="InterPro"/>
</dbReference>
<dbReference type="SUPFAM" id="SSF54611">
    <property type="entry name" value="SecB-like"/>
    <property type="match status" value="1"/>
</dbReference>
<name>A0A1Q2L2B7_9BACL</name>
<dbReference type="KEGG" id="pmar:B0X71_14450"/>
<reference evidence="2 3" key="1">
    <citation type="submission" date="2017-02" db="EMBL/GenBank/DDBJ databases">
        <title>The complete genomic sequence of a novel cold adapted crude oil-degrading bacterium Planococcus qaidamina Y42.</title>
        <authorList>
            <person name="Yang R."/>
        </authorList>
    </citation>
    <scope>NUCLEOTIDE SEQUENCE [LARGE SCALE GENOMIC DNA]</scope>
    <source>
        <strain evidence="2 3">Y42</strain>
    </source>
</reference>
<evidence type="ECO:0000313" key="2">
    <source>
        <dbReference type="EMBL" id="AQQ54187.1"/>
    </source>
</evidence>
<dbReference type="InterPro" id="IPR035958">
    <property type="entry name" value="SecB-like_sf"/>
</dbReference>
<protein>
    <recommendedName>
        <fullName evidence="4">Preprotein translocase subunit SecB</fullName>
    </recommendedName>
</protein>
<evidence type="ECO:0000313" key="3">
    <source>
        <dbReference type="Proteomes" id="UP000188184"/>
    </source>
</evidence>
<gene>
    <name evidence="2" type="ORF">B0X71_14450</name>
</gene>
<comment type="similarity">
    <text evidence="1">Belongs to the SecB family.</text>
</comment>
<dbReference type="OrthoDB" id="1699164at2"/>
<dbReference type="EMBL" id="CP019640">
    <property type="protein sequence ID" value="AQQ54187.1"/>
    <property type="molecule type" value="Genomic_DNA"/>
</dbReference>
<evidence type="ECO:0000256" key="1">
    <source>
        <dbReference type="ARBA" id="ARBA00009990"/>
    </source>
</evidence>
<dbReference type="InterPro" id="IPR003708">
    <property type="entry name" value="SecB"/>
</dbReference>
<proteinExistence type="inferred from homology"/>
<dbReference type="AlphaFoldDB" id="A0A1Q2L2B7"/>